<feature type="region of interest" description="Disordered" evidence="1">
    <location>
        <begin position="93"/>
        <end position="119"/>
    </location>
</feature>
<evidence type="ECO:0000313" key="4">
    <source>
        <dbReference type="Proteomes" id="UP000243975"/>
    </source>
</evidence>
<dbReference type="PANTHER" id="PTHR33401">
    <property type="entry name" value="LIGHT-HARVESTING COMPLEX-LIKE PROTEIN OHP2, CHLOROPLASTIC"/>
    <property type="match status" value="1"/>
</dbReference>
<dbReference type="Proteomes" id="UP000243975">
    <property type="component" value="Unassembled WGS sequence"/>
</dbReference>
<feature type="compositionally biased region" description="Polar residues" evidence="1">
    <location>
        <begin position="94"/>
        <end position="105"/>
    </location>
</feature>
<dbReference type="Gramene" id="KVI08261">
    <property type="protein sequence ID" value="KVI08261"/>
    <property type="gene ID" value="Ccrd_013381"/>
</dbReference>
<comment type="caution">
    <text evidence="3">The sequence shown here is derived from an EMBL/GenBank/DDBJ whole genome shotgun (WGS) entry which is preliminary data.</text>
</comment>
<feature type="non-terminal residue" evidence="3">
    <location>
        <position position="1"/>
    </location>
</feature>
<organism evidence="3 4">
    <name type="scientific">Cynara cardunculus var. scolymus</name>
    <name type="common">Globe artichoke</name>
    <name type="synonym">Cynara scolymus</name>
    <dbReference type="NCBI Taxonomy" id="59895"/>
    <lineage>
        <taxon>Eukaryota</taxon>
        <taxon>Viridiplantae</taxon>
        <taxon>Streptophyta</taxon>
        <taxon>Embryophyta</taxon>
        <taxon>Tracheophyta</taxon>
        <taxon>Spermatophyta</taxon>
        <taxon>Magnoliopsida</taxon>
        <taxon>eudicotyledons</taxon>
        <taxon>Gunneridae</taxon>
        <taxon>Pentapetalae</taxon>
        <taxon>asterids</taxon>
        <taxon>campanulids</taxon>
        <taxon>Asterales</taxon>
        <taxon>Asteraceae</taxon>
        <taxon>Carduoideae</taxon>
        <taxon>Cardueae</taxon>
        <taxon>Carduinae</taxon>
        <taxon>Cynara</taxon>
    </lineage>
</organism>
<evidence type="ECO:0000256" key="2">
    <source>
        <dbReference type="SAM" id="SignalP"/>
    </source>
</evidence>
<keyword evidence="2" id="KW-0732">Signal</keyword>
<gene>
    <name evidence="3" type="ORF">Ccrd_013381</name>
</gene>
<feature type="region of interest" description="Disordered" evidence="1">
    <location>
        <begin position="36"/>
        <end position="69"/>
    </location>
</feature>
<feature type="signal peptide" evidence="2">
    <location>
        <begin position="1"/>
        <end position="19"/>
    </location>
</feature>
<proteinExistence type="predicted"/>
<feature type="chain" id="PRO_5007119681" evidence="2">
    <location>
        <begin position="20"/>
        <end position="178"/>
    </location>
</feature>
<evidence type="ECO:0000313" key="3">
    <source>
        <dbReference type="EMBL" id="KVI08261.1"/>
    </source>
</evidence>
<keyword evidence="4" id="KW-1185">Reference proteome</keyword>
<dbReference type="EMBL" id="LEKV01001159">
    <property type="protein sequence ID" value="KVI08261.1"/>
    <property type="molecule type" value="Genomic_DNA"/>
</dbReference>
<dbReference type="AlphaFoldDB" id="A0A103YFP7"/>
<reference evidence="3 4" key="1">
    <citation type="journal article" date="2016" name="Sci. Rep.">
        <title>The genome sequence of the outbreeding globe artichoke constructed de novo incorporating a phase-aware low-pass sequencing strategy of F1 progeny.</title>
        <authorList>
            <person name="Scaglione D."/>
            <person name="Reyes-Chin-Wo S."/>
            <person name="Acquadro A."/>
            <person name="Froenicke L."/>
            <person name="Portis E."/>
            <person name="Beitel C."/>
            <person name="Tirone M."/>
            <person name="Mauro R."/>
            <person name="Lo Monaco A."/>
            <person name="Mauromicale G."/>
            <person name="Faccioli P."/>
            <person name="Cattivelli L."/>
            <person name="Rieseberg L."/>
            <person name="Michelmore R."/>
            <person name="Lanteri S."/>
        </authorList>
    </citation>
    <scope>NUCLEOTIDE SEQUENCE [LARGE SCALE GENOMIC DNA]</scope>
    <source>
        <strain evidence="3">2C</strain>
    </source>
</reference>
<evidence type="ECO:0000256" key="1">
    <source>
        <dbReference type="SAM" id="MobiDB-lite"/>
    </source>
</evidence>
<dbReference type="PANTHER" id="PTHR33401:SF13">
    <property type="entry name" value="EXPRESSED PROTEIN"/>
    <property type="match status" value="1"/>
</dbReference>
<name>A0A103YFP7_CYNCS</name>
<dbReference type="OMA" id="TWPDANG"/>
<accession>A0A103YFP7</accession>
<sequence length="178" mass="19568">KFEHVLWCSELSVLLAALAHNRCTSLVCSCYVPSRSNKGKEEEINNRSINTRCSPPTPSPTSSSNKDHHLHPYGIIIEDQQEVHISDHEAKINGVSSGSRTNMNGGTKMPPTPTPLKSNLKKSTVIHEEVGQLIKGIRKVSWPDAYGKDIAHVQEFEPSVSDDGELEGVRNSCICVIL</sequence>
<protein>
    <submittedName>
        <fullName evidence="3">Uncharacterized protein</fullName>
    </submittedName>
</protein>